<evidence type="ECO:0000256" key="6">
    <source>
        <dbReference type="ARBA" id="ARBA00022989"/>
    </source>
</evidence>
<keyword evidence="6 8" id="KW-1133">Transmembrane helix</keyword>
<dbReference type="Pfam" id="PF02653">
    <property type="entry name" value="BPD_transp_2"/>
    <property type="match status" value="1"/>
</dbReference>
<feature type="transmembrane region" description="Helical" evidence="8">
    <location>
        <begin position="236"/>
        <end position="256"/>
    </location>
</feature>
<dbReference type="CDD" id="cd06579">
    <property type="entry name" value="TM_PBP1_transp_AraH_like"/>
    <property type="match status" value="1"/>
</dbReference>
<feature type="transmembrane region" description="Helical" evidence="8">
    <location>
        <begin position="93"/>
        <end position="117"/>
    </location>
</feature>
<keyword evidence="10" id="KW-1185">Reference proteome</keyword>
<feature type="transmembrane region" description="Helical" evidence="8">
    <location>
        <begin position="12"/>
        <end position="33"/>
    </location>
</feature>
<evidence type="ECO:0000256" key="1">
    <source>
        <dbReference type="ARBA" id="ARBA00004651"/>
    </source>
</evidence>
<reference evidence="9 10" key="1">
    <citation type="submission" date="2020-08" db="EMBL/GenBank/DDBJ databases">
        <authorList>
            <person name="Liu C."/>
            <person name="Sun Q."/>
        </authorList>
    </citation>
    <scope>NUCLEOTIDE SEQUENCE [LARGE SCALE GENOMIC DNA]</scope>
    <source>
        <strain evidence="9 10">NSJ-29</strain>
    </source>
</reference>
<dbReference type="PANTHER" id="PTHR32196">
    <property type="entry name" value="ABC TRANSPORTER PERMEASE PROTEIN YPHD-RELATED-RELATED"/>
    <property type="match status" value="1"/>
</dbReference>
<feature type="transmembrane region" description="Helical" evidence="8">
    <location>
        <begin position="263"/>
        <end position="282"/>
    </location>
</feature>
<evidence type="ECO:0000256" key="3">
    <source>
        <dbReference type="ARBA" id="ARBA00022475"/>
    </source>
</evidence>
<dbReference type="GO" id="GO:0005886">
    <property type="term" value="C:plasma membrane"/>
    <property type="evidence" value="ECO:0007669"/>
    <property type="project" value="UniProtKB-SubCell"/>
</dbReference>
<dbReference type="KEGG" id="whj:H9Q79_12175"/>
<dbReference type="AlphaFoldDB" id="A0A7G9GA40"/>
<name>A0A7G9GA40_9FIRM</name>
<dbReference type="GO" id="GO:0022857">
    <property type="term" value="F:transmembrane transporter activity"/>
    <property type="evidence" value="ECO:0007669"/>
    <property type="project" value="InterPro"/>
</dbReference>
<keyword evidence="2" id="KW-0813">Transport</keyword>
<keyword evidence="3" id="KW-1003">Cell membrane</keyword>
<dbReference type="RefSeq" id="WP_249328381.1">
    <property type="nucleotide sequence ID" value="NZ_CP060635.1"/>
</dbReference>
<evidence type="ECO:0000313" key="10">
    <source>
        <dbReference type="Proteomes" id="UP000515860"/>
    </source>
</evidence>
<keyword evidence="4" id="KW-0997">Cell inner membrane</keyword>
<dbReference type="EMBL" id="CP060635">
    <property type="protein sequence ID" value="QNM07672.1"/>
    <property type="molecule type" value="Genomic_DNA"/>
</dbReference>
<evidence type="ECO:0000256" key="8">
    <source>
        <dbReference type="SAM" id="Phobius"/>
    </source>
</evidence>
<dbReference type="Proteomes" id="UP000515860">
    <property type="component" value="Chromosome"/>
</dbReference>
<dbReference type="InterPro" id="IPR001851">
    <property type="entry name" value="ABC_transp_permease"/>
</dbReference>
<feature type="transmembrane region" description="Helical" evidence="8">
    <location>
        <begin position="288"/>
        <end position="305"/>
    </location>
</feature>
<accession>A0A7G9GA40</accession>
<dbReference type="PANTHER" id="PTHR32196:SF21">
    <property type="entry name" value="ABC TRANSPORTER PERMEASE PROTEIN YPHD-RELATED"/>
    <property type="match status" value="1"/>
</dbReference>
<evidence type="ECO:0000256" key="2">
    <source>
        <dbReference type="ARBA" id="ARBA00022448"/>
    </source>
</evidence>
<organism evidence="9 10">
    <name type="scientific">Wansuia hejianensis</name>
    <dbReference type="NCBI Taxonomy" id="2763667"/>
    <lineage>
        <taxon>Bacteria</taxon>
        <taxon>Bacillati</taxon>
        <taxon>Bacillota</taxon>
        <taxon>Clostridia</taxon>
        <taxon>Lachnospirales</taxon>
        <taxon>Lachnospiraceae</taxon>
        <taxon>Wansuia</taxon>
    </lineage>
</organism>
<keyword evidence="7 8" id="KW-0472">Membrane</keyword>
<evidence type="ECO:0000256" key="5">
    <source>
        <dbReference type="ARBA" id="ARBA00022692"/>
    </source>
</evidence>
<proteinExistence type="predicted"/>
<gene>
    <name evidence="9" type="ORF">H9Q79_12175</name>
</gene>
<evidence type="ECO:0000256" key="4">
    <source>
        <dbReference type="ARBA" id="ARBA00022519"/>
    </source>
</evidence>
<keyword evidence="5 8" id="KW-0812">Transmembrane</keyword>
<feature type="transmembrane region" description="Helical" evidence="8">
    <location>
        <begin position="45"/>
        <end position="63"/>
    </location>
</feature>
<protein>
    <submittedName>
        <fullName evidence="9">ABC transporter permease</fullName>
    </submittedName>
</protein>
<sequence length="316" mass="32847">MKKNNGKGMELFINIFPFISLAVVFVGFVVLSGGRTLTLANCRKIFEQSFSLLLVGGAAVFLLAQNCLDMSVGAAIGMAGAVAALVSKTSIPLALLAALGVGLLIGAVNGFLHGVLGINAMIATLAMQFILRGLLLIVCKSGTLGIAAGMYDLDHIGLKAGVCIAFLFTAWLFFRFHSYGKKCKAAGAGEASAIQSGVNIAEVKIIGYVFMGITAGLAGFFTVIRTGAAMYNTGNMVEFDTVIALILGGMSINGGADSKFRSSVIGVLILGILNNGMVLLGLGTYPQLITKGVIFIFVLATTFTIRNKLNSGKKLA</sequence>
<feature type="transmembrane region" description="Helical" evidence="8">
    <location>
        <begin position="156"/>
        <end position="174"/>
    </location>
</feature>
<evidence type="ECO:0000313" key="9">
    <source>
        <dbReference type="EMBL" id="QNM07672.1"/>
    </source>
</evidence>
<comment type="subcellular location">
    <subcellularLocation>
        <location evidence="1">Cell membrane</location>
        <topology evidence="1">Multi-pass membrane protein</topology>
    </subcellularLocation>
</comment>
<feature type="transmembrane region" description="Helical" evidence="8">
    <location>
        <begin position="205"/>
        <end position="224"/>
    </location>
</feature>
<feature type="transmembrane region" description="Helical" evidence="8">
    <location>
        <begin position="129"/>
        <end position="150"/>
    </location>
</feature>
<evidence type="ECO:0000256" key="7">
    <source>
        <dbReference type="ARBA" id="ARBA00023136"/>
    </source>
</evidence>